<dbReference type="AlphaFoldDB" id="A0AAE1E434"/>
<accession>A0AAE1E434</accession>
<keyword evidence="2" id="KW-0732">Signal</keyword>
<reference evidence="3" key="1">
    <citation type="journal article" date="2023" name="G3 (Bethesda)">
        <title>A reference genome for the long-term kleptoplast-retaining sea slug Elysia crispata morphotype clarki.</title>
        <authorList>
            <person name="Eastman K.E."/>
            <person name="Pendleton A.L."/>
            <person name="Shaikh M.A."/>
            <person name="Suttiyut T."/>
            <person name="Ogas R."/>
            <person name="Tomko P."/>
            <person name="Gavelis G."/>
            <person name="Widhalm J.R."/>
            <person name="Wisecaver J.H."/>
        </authorList>
    </citation>
    <scope>NUCLEOTIDE SEQUENCE</scope>
    <source>
        <strain evidence="3">ECLA1</strain>
    </source>
</reference>
<name>A0AAE1E434_9GAST</name>
<feature type="signal peptide" evidence="2">
    <location>
        <begin position="1"/>
        <end position="16"/>
    </location>
</feature>
<evidence type="ECO:0000313" key="4">
    <source>
        <dbReference type="Proteomes" id="UP001283361"/>
    </source>
</evidence>
<gene>
    <name evidence="3" type="ORF">RRG08_014755</name>
</gene>
<evidence type="ECO:0000256" key="1">
    <source>
        <dbReference type="SAM" id="MobiDB-lite"/>
    </source>
</evidence>
<dbReference type="Proteomes" id="UP001283361">
    <property type="component" value="Unassembled WGS sequence"/>
</dbReference>
<organism evidence="3 4">
    <name type="scientific">Elysia crispata</name>
    <name type="common">lettuce slug</name>
    <dbReference type="NCBI Taxonomy" id="231223"/>
    <lineage>
        <taxon>Eukaryota</taxon>
        <taxon>Metazoa</taxon>
        <taxon>Spiralia</taxon>
        <taxon>Lophotrochozoa</taxon>
        <taxon>Mollusca</taxon>
        <taxon>Gastropoda</taxon>
        <taxon>Heterobranchia</taxon>
        <taxon>Euthyneura</taxon>
        <taxon>Panpulmonata</taxon>
        <taxon>Sacoglossa</taxon>
        <taxon>Placobranchoidea</taxon>
        <taxon>Plakobranchidae</taxon>
        <taxon>Elysia</taxon>
    </lineage>
</organism>
<feature type="region of interest" description="Disordered" evidence="1">
    <location>
        <begin position="94"/>
        <end position="114"/>
    </location>
</feature>
<proteinExistence type="predicted"/>
<protein>
    <submittedName>
        <fullName evidence="3">Uncharacterized protein</fullName>
    </submittedName>
</protein>
<sequence>MIILHGFVLLVDGVESSSSIILCEIDIPHSVLKSLVCSPGIKKLEPSLSVECWPGDRATPGSIFGWTLSSGLITVDLCLLSPLSENKHIYKKLSPQLPSSQSDGCTEMEPSCTK</sequence>
<dbReference type="EMBL" id="JAWDGP010001264">
    <property type="protein sequence ID" value="KAK3793277.1"/>
    <property type="molecule type" value="Genomic_DNA"/>
</dbReference>
<feature type="chain" id="PRO_5042146651" evidence="2">
    <location>
        <begin position="17"/>
        <end position="114"/>
    </location>
</feature>
<keyword evidence="4" id="KW-1185">Reference proteome</keyword>
<evidence type="ECO:0000256" key="2">
    <source>
        <dbReference type="SAM" id="SignalP"/>
    </source>
</evidence>
<comment type="caution">
    <text evidence="3">The sequence shown here is derived from an EMBL/GenBank/DDBJ whole genome shotgun (WGS) entry which is preliminary data.</text>
</comment>
<evidence type="ECO:0000313" key="3">
    <source>
        <dbReference type="EMBL" id="KAK3793277.1"/>
    </source>
</evidence>